<feature type="compositionally biased region" description="Polar residues" evidence="1">
    <location>
        <begin position="140"/>
        <end position="162"/>
    </location>
</feature>
<feature type="region of interest" description="Disordered" evidence="1">
    <location>
        <begin position="382"/>
        <end position="464"/>
    </location>
</feature>
<feature type="region of interest" description="Disordered" evidence="1">
    <location>
        <begin position="1449"/>
        <end position="1468"/>
    </location>
</feature>
<feature type="compositionally biased region" description="Basic and acidic residues" evidence="1">
    <location>
        <begin position="396"/>
        <end position="427"/>
    </location>
</feature>
<protein>
    <submittedName>
        <fullName evidence="2">Uncharacterized protein</fullName>
    </submittedName>
</protein>
<feature type="compositionally biased region" description="Low complexity" evidence="1">
    <location>
        <begin position="1363"/>
        <end position="1377"/>
    </location>
</feature>
<evidence type="ECO:0000256" key="1">
    <source>
        <dbReference type="SAM" id="MobiDB-lite"/>
    </source>
</evidence>
<dbReference type="EMBL" id="CCKQ01018892">
    <property type="protein sequence ID" value="CDW90892.1"/>
    <property type="molecule type" value="Genomic_DNA"/>
</dbReference>
<feature type="compositionally biased region" description="Basic and acidic residues" evidence="1">
    <location>
        <begin position="440"/>
        <end position="457"/>
    </location>
</feature>
<evidence type="ECO:0000313" key="2">
    <source>
        <dbReference type="EMBL" id="CDW90892.1"/>
    </source>
</evidence>
<dbReference type="Proteomes" id="UP000039865">
    <property type="component" value="Unassembled WGS sequence"/>
</dbReference>
<feature type="compositionally biased region" description="Polar residues" evidence="1">
    <location>
        <begin position="1213"/>
        <end position="1234"/>
    </location>
</feature>
<feature type="region of interest" description="Disordered" evidence="1">
    <location>
        <begin position="1189"/>
        <end position="1234"/>
    </location>
</feature>
<dbReference type="OMA" id="DEPRMAM"/>
<feature type="compositionally biased region" description="Basic and acidic residues" evidence="1">
    <location>
        <begin position="734"/>
        <end position="748"/>
    </location>
</feature>
<feature type="compositionally biased region" description="Basic and acidic residues" evidence="1">
    <location>
        <begin position="1584"/>
        <end position="1609"/>
    </location>
</feature>
<reference evidence="2 3" key="1">
    <citation type="submission" date="2014-06" db="EMBL/GenBank/DDBJ databases">
        <authorList>
            <person name="Swart Estienne"/>
        </authorList>
    </citation>
    <scope>NUCLEOTIDE SEQUENCE [LARGE SCALE GENOMIC DNA]</scope>
    <source>
        <strain evidence="2 3">130c</strain>
    </source>
</reference>
<feature type="compositionally biased region" description="Polar residues" evidence="1">
    <location>
        <begin position="902"/>
        <end position="917"/>
    </location>
</feature>
<feature type="compositionally biased region" description="Basic and acidic residues" evidence="1">
    <location>
        <begin position="1189"/>
        <end position="1199"/>
    </location>
</feature>
<feature type="region of interest" description="Disordered" evidence="1">
    <location>
        <begin position="125"/>
        <end position="191"/>
    </location>
</feature>
<feature type="region of interest" description="Disordered" evidence="1">
    <location>
        <begin position="1584"/>
        <end position="1611"/>
    </location>
</feature>
<feature type="compositionally biased region" description="Polar residues" evidence="1">
    <location>
        <begin position="749"/>
        <end position="763"/>
    </location>
</feature>
<feature type="region of interest" description="Disordered" evidence="1">
    <location>
        <begin position="469"/>
        <end position="488"/>
    </location>
</feature>
<feature type="compositionally biased region" description="Basic residues" evidence="1">
    <location>
        <begin position="130"/>
        <end position="139"/>
    </location>
</feature>
<feature type="region of interest" description="Disordered" evidence="1">
    <location>
        <begin position="1494"/>
        <end position="1559"/>
    </location>
</feature>
<organism evidence="2 3">
    <name type="scientific">Stylonychia lemnae</name>
    <name type="common">Ciliate</name>
    <dbReference type="NCBI Taxonomy" id="5949"/>
    <lineage>
        <taxon>Eukaryota</taxon>
        <taxon>Sar</taxon>
        <taxon>Alveolata</taxon>
        <taxon>Ciliophora</taxon>
        <taxon>Intramacronucleata</taxon>
        <taxon>Spirotrichea</taxon>
        <taxon>Stichotrichia</taxon>
        <taxon>Sporadotrichida</taxon>
        <taxon>Oxytrichidae</taxon>
        <taxon>Stylonychinae</taxon>
        <taxon>Stylonychia</taxon>
    </lineage>
</organism>
<feature type="region of interest" description="Disordered" evidence="1">
    <location>
        <begin position="514"/>
        <end position="636"/>
    </location>
</feature>
<proteinExistence type="predicted"/>
<feature type="region of interest" description="Disordered" evidence="1">
    <location>
        <begin position="902"/>
        <end position="931"/>
    </location>
</feature>
<feature type="compositionally biased region" description="Basic residues" evidence="1">
    <location>
        <begin position="603"/>
        <end position="624"/>
    </location>
</feature>
<feature type="compositionally biased region" description="Basic and acidic residues" evidence="1">
    <location>
        <begin position="1508"/>
        <end position="1559"/>
    </location>
</feature>
<sequence length="1641" mass="191958">MDQAYKKSQLVKGIQRVANEERDTDQYITSRRNSQAQSQKYLNFHNNTTTRKRNQEDERGGGVVKSKKLFKQEIRKSYQSIDEESEHQVVIYTRFLHVQLGQKIIHIKSEDPIGSIISSNIRADIQRQGQRPKQKRSSKNNHQNSSGEITRKYQNSKSNKQVGGTFKQAKLSNQEDYSSKNDGKNNLNSNYPETKLFSPLVKASQQIVMIKSEFKEKPIRSKEHLRFDYPLSRDDTPNQRINNSHNNIKRLQINQVISPSSVIEKYQPPQSAREGLMSKHQQRPSKEFPIKDTAEEFSQTRKTNRNCDLEETQNLTSSKKIFSMIVNEKLLNSTNQNAKKEEISRISSMPFGKQISSRFGSLFKLQKKNLLDEEVLALDENNLNNSGNSLKKKYQKSKESSFDIQSEHESDHELFSQKQQDSKEYLRAKSRQKASRGSSPKREASLHRPQKQEDFRKSGFKIKPQIQYDVQRQRMKSQRSKSPIDDTLYQKRKHIMSYDENSLERELIEKLNEESEITVDPQQQKHRGKSQLKQRGQSNLRQSQRKSRTQHRKKNQSRMKQKSYDSEDPSNSSRDSSSDDDFSESSDYNNRRSTFQPEDLRRRSQQKRNKSSRQKKRQSLKKQQKGGSKTNQMPLQMPQVNMMIPPQFNMFGFQMPMMPSSTQLMNFPNMMQYPGSQIPYMMQQQQQQQQQQQYYNMLYGQIQQQMQQNFFQQQPQTQTTQPDEQKSATPKKNINTEEKSKKNMKSQDRSTTSNARGKDNAQNTIINTFNQSNILRQEHPPLICSNTIINTWIEQKNSNNNESNQFPFNVNIQNSTTNQSFQPNSNFNQINNLDAQNKSQYLGQSISQNGTARATQDFIPNKSVNQNDSAFLKLNKMQNTFSNQTLESIDQDFKFGQIQNLQNQSKQISEEPGSSNKIQHHRLGSPQSNVSRLDVQSTNNTGDYVSSLAPSQQAILGLQNRRSINIQSQIKEVNQMYLNKLKDKYQKVNLNDESLTVSVNNHQDKNERSSEFILSPRMTSRNQIGLTHNNSTPIKDLITEQKIQTSVQTSQADRESILLMTKQSSVFKEKRLSSIQPSELTKHQYPQYYDTNQDTLQSDAFQQNFQIERHRSPQPKEFKMFQYENPKQDDIQLKLRVLNQKLSQSRQTSIRSKPIKEAAVDLESNYDENYSHIEQKLQQLKDKKFRREDNYERSIDSRHSQSQSIQDRKTIDQNRQSRQPNQASQINPIKQQSINSSIVQTKQIKINVDHHNNKIEDQIFNYNDDQLSTKPGLIIIETSPQSNRSQNKIFNKFQNQIKSPRIFKDQQQFNNIKTEGNGSESMRSSMVTMENERQSQHAYYEKNTNKKKYLNSSVQQNMRKGTNKNPTSTNNNNPYNNANKILDFNQKNMTFCQEEIKNSNISSTNSNYKNRQSISSNGNIKLLQMTKSIDRRDEKEAIIEIFDKPKHKNQTMSMSVDTRDKNRKQSNSEALSLAEIFKQKMGSKATQLNNERRFNQSQQQNIQMPVIQEKESKHEKEKERSKQEILELRRKMMKSNVKEKKDNFNPDQSKDPSLKSKDMPYDLMQRLSKGMKIQLDSKEMVKLSHKNYDNLPEVKRKKEEERKKEDYKQRQQIVKKYAEELEKKRKQIHLKKQASSNSDAF</sequence>
<name>A0A078BCG3_STYLE</name>
<evidence type="ECO:0000313" key="3">
    <source>
        <dbReference type="Proteomes" id="UP000039865"/>
    </source>
</evidence>
<feature type="compositionally biased region" description="Basic residues" evidence="1">
    <location>
        <begin position="543"/>
        <end position="561"/>
    </location>
</feature>
<feature type="compositionally biased region" description="Polar residues" evidence="1">
    <location>
        <begin position="533"/>
        <end position="542"/>
    </location>
</feature>
<gene>
    <name evidence="2" type="primary">Contig16262.g17329</name>
    <name evidence="2" type="ORF">STYLEM_20040</name>
</gene>
<feature type="compositionally biased region" description="Low complexity" evidence="1">
    <location>
        <begin position="710"/>
        <end position="721"/>
    </location>
</feature>
<feature type="compositionally biased region" description="Basic and acidic residues" evidence="1">
    <location>
        <begin position="284"/>
        <end position="294"/>
    </location>
</feature>
<keyword evidence="3" id="KW-1185">Reference proteome</keyword>
<dbReference type="InParanoid" id="A0A078BCG3"/>
<feature type="compositionally biased region" description="Polar residues" evidence="1">
    <location>
        <begin position="1494"/>
        <end position="1503"/>
    </location>
</feature>
<accession>A0A078BCG3</accession>
<feature type="region of interest" description="Disordered" evidence="1">
    <location>
        <begin position="1358"/>
        <end position="1377"/>
    </location>
</feature>
<feature type="region of interest" description="Disordered" evidence="1">
    <location>
        <begin position="710"/>
        <end position="763"/>
    </location>
</feature>
<feature type="region of interest" description="Disordered" evidence="1">
    <location>
        <begin position="273"/>
        <end position="305"/>
    </location>
</feature>